<keyword evidence="2" id="KW-0472">Membrane</keyword>
<evidence type="ECO:0000313" key="4">
    <source>
        <dbReference type="EMBL" id="TQL57367.1"/>
    </source>
</evidence>
<dbReference type="RefSeq" id="WP_142121818.1">
    <property type="nucleotide sequence ID" value="NZ_BAAASV010000002.1"/>
</dbReference>
<comment type="caution">
    <text evidence="4">The sequence shown here is derived from an EMBL/GenBank/DDBJ whole genome shotgun (WGS) entry which is preliminary data.</text>
</comment>
<keyword evidence="2" id="KW-1133">Transmembrane helix</keyword>
<protein>
    <submittedName>
        <fullName evidence="4">LytR cell envelope-related transcriptional attenuator</fullName>
    </submittedName>
</protein>
<dbReference type="Pfam" id="PF13399">
    <property type="entry name" value="LytR_C"/>
    <property type="match status" value="1"/>
</dbReference>
<evidence type="ECO:0000256" key="2">
    <source>
        <dbReference type="SAM" id="Phobius"/>
    </source>
</evidence>
<evidence type="ECO:0000256" key="1">
    <source>
        <dbReference type="SAM" id="MobiDB-lite"/>
    </source>
</evidence>
<name>A0A542ZAJ7_RARFA</name>
<proteinExistence type="predicted"/>
<feature type="region of interest" description="Disordered" evidence="1">
    <location>
        <begin position="197"/>
        <end position="221"/>
    </location>
</feature>
<keyword evidence="5" id="KW-1185">Reference proteome</keyword>
<accession>A0A542ZAJ7</accession>
<sequence length="221" mass="23214">MATNDKQPVDPVVRARRQRIRRKRARQSVVFGVLIAAMALAALGAVAIYNGAVSMPFARGFSSTVIPADDPIVPACLVEGKEKPIGYKKVRVRVYNASERRGLAATTAKSLEERGFTILATGNVKTGVQNAKIAYGAKGVGRAYTLAAQIPGVVLQYDARTNAQIDLTVGQGFDGLIPEDEVKLETGVPMNNLPGCQPLAELTPAPAPASAAPTEDATASS</sequence>
<dbReference type="Proteomes" id="UP000315389">
    <property type="component" value="Unassembled WGS sequence"/>
</dbReference>
<feature type="transmembrane region" description="Helical" evidence="2">
    <location>
        <begin position="29"/>
        <end position="49"/>
    </location>
</feature>
<evidence type="ECO:0000259" key="3">
    <source>
        <dbReference type="Pfam" id="PF13399"/>
    </source>
</evidence>
<dbReference type="AlphaFoldDB" id="A0A542ZAJ7"/>
<dbReference type="InterPro" id="IPR027381">
    <property type="entry name" value="LytR/CpsA/Psr_C"/>
</dbReference>
<evidence type="ECO:0000313" key="5">
    <source>
        <dbReference type="Proteomes" id="UP000315389"/>
    </source>
</evidence>
<organism evidence="4 5">
    <name type="scientific">Rarobacter faecitabidus</name>
    <dbReference type="NCBI Taxonomy" id="13243"/>
    <lineage>
        <taxon>Bacteria</taxon>
        <taxon>Bacillati</taxon>
        <taxon>Actinomycetota</taxon>
        <taxon>Actinomycetes</taxon>
        <taxon>Micrococcales</taxon>
        <taxon>Rarobacteraceae</taxon>
        <taxon>Rarobacter</taxon>
    </lineage>
</organism>
<keyword evidence="2" id="KW-0812">Transmembrane</keyword>
<feature type="domain" description="LytR/CpsA/Psr regulator C-terminal" evidence="3">
    <location>
        <begin position="90"/>
        <end position="173"/>
    </location>
</feature>
<dbReference type="Gene3D" id="3.30.70.2390">
    <property type="match status" value="1"/>
</dbReference>
<feature type="compositionally biased region" description="Low complexity" evidence="1">
    <location>
        <begin position="198"/>
        <end position="221"/>
    </location>
</feature>
<dbReference type="OrthoDB" id="3267444at2"/>
<reference evidence="4 5" key="1">
    <citation type="submission" date="2019-06" db="EMBL/GenBank/DDBJ databases">
        <title>Sequencing the genomes of 1000 actinobacteria strains.</title>
        <authorList>
            <person name="Klenk H.-P."/>
        </authorList>
    </citation>
    <scope>NUCLEOTIDE SEQUENCE [LARGE SCALE GENOMIC DNA]</scope>
    <source>
        <strain evidence="4 5">DSM 4813</strain>
    </source>
</reference>
<gene>
    <name evidence="4" type="ORF">FB461_2099</name>
</gene>
<dbReference type="EMBL" id="VFOS01000004">
    <property type="protein sequence ID" value="TQL57367.1"/>
    <property type="molecule type" value="Genomic_DNA"/>
</dbReference>